<dbReference type="Proteomes" id="UP000664132">
    <property type="component" value="Unassembled WGS sequence"/>
</dbReference>
<dbReference type="AlphaFoldDB" id="A0A8H7WBC7"/>
<comment type="similarity">
    <text evidence="1">Belongs to the MIT1/WOR1 family.</text>
</comment>
<dbReference type="PANTHER" id="PTHR28027">
    <property type="entry name" value="TRANSCRIPTIONAL REGULATOR MIT1"/>
    <property type="match status" value="1"/>
</dbReference>
<protein>
    <submittedName>
        <fullName evidence="2">Uncharacterized protein</fullName>
    </submittedName>
</protein>
<dbReference type="GO" id="GO:0003677">
    <property type="term" value="F:DNA binding"/>
    <property type="evidence" value="ECO:0007669"/>
    <property type="project" value="TreeGrafter"/>
</dbReference>
<reference evidence="2" key="1">
    <citation type="submission" date="2021-02" db="EMBL/GenBank/DDBJ databases">
        <title>Genome sequence Cadophora malorum strain M34.</title>
        <authorList>
            <person name="Stefanovic E."/>
            <person name="Vu D."/>
            <person name="Scully C."/>
            <person name="Dijksterhuis J."/>
            <person name="Roader J."/>
            <person name="Houbraken J."/>
        </authorList>
    </citation>
    <scope>NUCLEOTIDE SEQUENCE</scope>
    <source>
        <strain evidence="2">M34</strain>
    </source>
</reference>
<dbReference type="PANTHER" id="PTHR28027:SF2">
    <property type="entry name" value="TRANSCRIPTIONAL REGULATOR MIT1"/>
    <property type="match status" value="1"/>
</dbReference>
<evidence type="ECO:0000313" key="2">
    <source>
        <dbReference type="EMBL" id="KAG4420404.1"/>
    </source>
</evidence>
<gene>
    <name evidence="2" type="ORF">IFR04_006420</name>
</gene>
<organism evidence="2 3">
    <name type="scientific">Cadophora malorum</name>
    <dbReference type="NCBI Taxonomy" id="108018"/>
    <lineage>
        <taxon>Eukaryota</taxon>
        <taxon>Fungi</taxon>
        <taxon>Dikarya</taxon>
        <taxon>Ascomycota</taxon>
        <taxon>Pezizomycotina</taxon>
        <taxon>Leotiomycetes</taxon>
        <taxon>Helotiales</taxon>
        <taxon>Ploettnerulaceae</taxon>
        <taxon>Cadophora</taxon>
    </lineage>
</organism>
<dbReference type="OrthoDB" id="5319641at2759"/>
<comment type="caution">
    <text evidence="2">The sequence shown here is derived from an EMBL/GenBank/DDBJ whole genome shotgun (WGS) entry which is preliminary data.</text>
</comment>
<dbReference type="Pfam" id="PF09729">
    <property type="entry name" value="Gti1_Pac2"/>
    <property type="match status" value="1"/>
</dbReference>
<proteinExistence type="inferred from homology"/>
<dbReference type="InterPro" id="IPR018608">
    <property type="entry name" value="Gti1/Pac2"/>
</dbReference>
<accession>A0A8H7WBC7</accession>
<name>A0A8H7WBC7_9HELO</name>
<evidence type="ECO:0000313" key="3">
    <source>
        <dbReference type="Proteomes" id="UP000664132"/>
    </source>
</evidence>
<dbReference type="EMBL" id="JAFJYH010000084">
    <property type="protein sequence ID" value="KAG4420404.1"/>
    <property type="molecule type" value="Genomic_DNA"/>
</dbReference>
<keyword evidence="3" id="KW-1185">Reference proteome</keyword>
<evidence type="ECO:0000256" key="1">
    <source>
        <dbReference type="ARBA" id="ARBA00008359"/>
    </source>
</evidence>
<sequence length="386" mass="42771">MAPTSQTTPTFVGYIATTHDALILFEACLGGHLTPVARRPIDRERAGLIKSGNTFIFEEHSSGIKRWTDGIHWSPSRLLGNFLIYRELDTPFQPGEKRRSIKRGKSLSNGHCAPCGTASLNQVQSIPLSGKVERSLVGSLTTSYGFKEEGLVKKTIGVMVGGVSHYLVSYYSIADVLNNKLITPSKDPTFQHITLRLDLARHPFRSPIFEANPSISDDRTSWSSSYRATLPLTPCISNAIPSGFYSNFGLTTESGGLHGNHNIANRGIFQVPLYPPMLQYTNPQAYESNKNPGPIADFKSYQYFKQVIQTPSTYNSIRMAQRFFPTTYSTVSLVHQNLCCSAPSGMGNIQHGIRAVRSRMNGTFYGACMLRSYEGQRLVNPRLSNM</sequence>